<proteinExistence type="predicted"/>
<dbReference type="AlphaFoldDB" id="A0A4R5C4K9"/>
<protein>
    <submittedName>
        <fullName evidence="2">XRE family transcriptional regulator</fullName>
    </submittedName>
</protein>
<reference evidence="2 3" key="1">
    <citation type="submission" date="2019-03" db="EMBL/GenBank/DDBJ databases">
        <title>Draft genome sequences of novel Actinobacteria.</title>
        <authorList>
            <person name="Sahin N."/>
            <person name="Ay H."/>
            <person name="Saygin H."/>
        </authorList>
    </citation>
    <scope>NUCLEOTIDE SEQUENCE [LARGE SCALE GENOMIC DNA]</scope>
    <source>
        <strain evidence="2 3">H3C3</strain>
    </source>
</reference>
<comment type="caution">
    <text evidence="2">The sequence shown here is derived from an EMBL/GenBank/DDBJ whole genome shotgun (WGS) entry which is preliminary data.</text>
</comment>
<accession>A0A4R5C4K9</accession>
<dbReference type="OrthoDB" id="2679623at2"/>
<dbReference type="Gene3D" id="1.10.260.40">
    <property type="entry name" value="lambda repressor-like DNA-binding domains"/>
    <property type="match status" value="1"/>
</dbReference>
<evidence type="ECO:0000259" key="1">
    <source>
        <dbReference type="PROSITE" id="PS50943"/>
    </source>
</evidence>
<feature type="domain" description="HTH cro/C1-type" evidence="1">
    <location>
        <begin position="47"/>
        <end position="82"/>
    </location>
</feature>
<gene>
    <name evidence="2" type="ORF">E1298_11395</name>
</gene>
<evidence type="ECO:0000313" key="2">
    <source>
        <dbReference type="EMBL" id="TDD91844.1"/>
    </source>
</evidence>
<dbReference type="GO" id="GO:0003677">
    <property type="term" value="F:DNA binding"/>
    <property type="evidence" value="ECO:0007669"/>
    <property type="project" value="InterPro"/>
</dbReference>
<organism evidence="2 3">
    <name type="scientific">Actinomadura rubrisoli</name>
    <dbReference type="NCBI Taxonomy" id="2530368"/>
    <lineage>
        <taxon>Bacteria</taxon>
        <taxon>Bacillati</taxon>
        <taxon>Actinomycetota</taxon>
        <taxon>Actinomycetes</taxon>
        <taxon>Streptosporangiales</taxon>
        <taxon>Thermomonosporaceae</taxon>
        <taxon>Actinomadura</taxon>
    </lineage>
</organism>
<sequence length="150" mass="16358">MSAEKPHRSLADKINWLICHMWPADGAQQPSDAEVAAAVQGATNEVISRSTVWKLRTGRQPNPTLRTLNAFATFFKVPIGYFGDGEEAERIEGQLSLLALMRDGGIGNATLRALADLSPEGRQMITEIITSAARMEQQRSGRPPGGQDDR</sequence>
<evidence type="ECO:0000313" key="3">
    <source>
        <dbReference type="Proteomes" id="UP000294513"/>
    </source>
</evidence>
<dbReference type="InterPro" id="IPR001387">
    <property type="entry name" value="Cro/C1-type_HTH"/>
</dbReference>
<name>A0A4R5C4K9_9ACTN</name>
<dbReference type="PROSITE" id="PS50943">
    <property type="entry name" value="HTH_CROC1"/>
    <property type="match status" value="1"/>
</dbReference>
<dbReference type="InterPro" id="IPR010982">
    <property type="entry name" value="Lambda_DNA-bd_dom_sf"/>
</dbReference>
<keyword evidence="3" id="KW-1185">Reference proteome</keyword>
<dbReference type="Proteomes" id="UP000294513">
    <property type="component" value="Unassembled WGS sequence"/>
</dbReference>
<dbReference type="RefSeq" id="WP_131892133.1">
    <property type="nucleotide sequence ID" value="NZ_SMKU01000042.1"/>
</dbReference>
<dbReference type="EMBL" id="SMKU01000042">
    <property type="protein sequence ID" value="TDD91844.1"/>
    <property type="molecule type" value="Genomic_DNA"/>
</dbReference>
<dbReference type="SUPFAM" id="SSF47413">
    <property type="entry name" value="lambda repressor-like DNA-binding domains"/>
    <property type="match status" value="1"/>
</dbReference>